<accession>A0A1G8UVU3</accession>
<dbReference type="InterPro" id="IPR009534">
    <property type="entry name" value="DUF1153"/>
</dbReference>
<dbReference type="AlphaFoldDB" id="A0A1G8UVU3"/>
<keyword evidence="5" id="KW-1185">Reference proteome</keyword>
<dbReference type="OrthoDB" id="5954389at2"/>
<protein>
    <recommendedName>
        <fullName evidence="6">Transposase</fullName>
    </recommendedName>
</protein>
<dbReference type="EMBL" id="FNES01000012">
    <property type="protein sequence ID" value="SDK18178.1"/>
    <property type="molecule type" value="Genomic_DNA"/>
</dbReference>
<dbReference type="GO" id="GO:0043565">
    <property type="term" value="F:sequence-specific DNA binding"/>
    <property type="evidence" value="ECO:0007669"/>
    <property type="project" value="InterPro"/>
</dbReference>
<name>A0A1G8UVU3_9GAMM</name>
<dbReference type="Gene3D" id="1.10.10.10">
    <property type="entry name" value="Winged helix-like DNA-binding domain superfamily/Winged helix DNA-binding domain"/>
    <property type="match status" value="1"/>
</dbReference>
<dbReference type="EMBL" id="FNES01000036">
    <property type="protein sequence ID" value="SDK79718.1"/>
    <property type="molecule type" value="Genomic_DNA"/>
</dbReference>
<evidence type="ECO:0000313" key="5">
    <source>
        <dbReference type="Proteomes" id="UP000198525"/>
    </source>
</evidence>
<dbReference type="Pfam" id="PF06627">
    <property type="entry name" value="DUF1153"/>
    <property type="match status" value="1"/>
</dbReference>
<dbReference type="RefSeq" id="WP_045995248.1">
    <property type="nucleotide sequence ID" value="NZ_FNES01000006.1"/>
</dbReference>
<evidence type="ECO:0000313" key="2">
    <source>
        <dbReference type="EMBL" id="SDK18178.1"/>
    </source>
</evidence>
<organism evidence="1 5">
    <name type="scientific">Billgrantia gudaonensis</name>
    <dbReference type="NCBI Taxonomy" id="376427"/>
    <lineage>
        <taxon>Bacteria</taxon>
        <taxon>Pseudomonadati</taxon>
        <taxon>Pseudomonadota</taxon>
        <taxon>Gammaproteobacteria</taxon>
        <taxon>Oceanospirillales</taxon>
        <taxon>Halomonadaceae</taxon>
        <taxon>Billgrantia</taxon>
    </lineage>
</organism>
<evidence type="ECO:0008006" key="6">
    <source>
        <dbReference type="Google" id="ProtNLM"/>
    </source>
</evidence>
<dbReference type="STRING" id="376427.SAMN04487954_1062"/>
<dbReference type="InterPro" id="IPR036388">
    <property type="entry name" value="WH-like_DNA-bd_sf"/>
</dbReference>
<dbReference type="InterPro" id="IPR010921">
    <property type="entry name" value="Trp_repressor/repl_initiator"/>
</dbReference>
<proteinExistence type="predicted"/>
<sequence>MNDDNPIKRWTAKRKAAVVMDIFKGKTTVAEVARQYDLTVSEVEGWIDEAQRNMENGFKARPKDIREQYESELRETKEALGEAHLQIYALKKFKRLLDEDENS</sequence>
<evidence type="ECO:0000313" key="1">
    <source>
        <dbReference type="EMBL" id="SDJ57921.1"/>
    </source>
</evidence>
<dbReference type="Proteomes" id="UP000198525">
    <property type="component" value="Unassembled WGS sequence"/>
</dbReference>
<dbReference type="EMBL" id="FNES01000006">
    <property type="protein sequence ID" value="SDJ57921.1"/>
    <property type="molecule type" value="Genomic_DNA"/>
</dbReference>
<dbReference type="EMBL" id="FNES01000022">
    <property type="protein sequence ID" value="SDK66032.1"/>
    <property type="molecule type" value="Genomic_DNA"/>
</dbReference>
<evidence type="ECO:0000313" key="4">
    <source>
        <dbReference type="EMBL" id="SDK79718.1"/>
    </source>
</evidence>
<dbReference type="SUPFAM" id="SSF48295">
    <property type="entry name" value="TrpR-like"/>
    <property type="match status" value="1"/>
</dbReference>
<gene>
    <name evidence="1" type="ORF">SAMN04487954_1062</name>
    <name evidence="2" type="ORF">SAMN04487954_112116</name>
    <name evidence="3" type="ORF">SAMN04487954_12254</name>
    <name evidence="4" type="ORF">SAMN04487954_1361</name>
</gene>
<reference evidence="1 5" key="1">
    <citation type="submission" date="2016-10" db="EMBL/GenBank/DDBJ databases">
        <authorList>
            <person name="de Groot N.N."/>
        </authorList>
    </citation>
    <scope>NUCLEOTIDE SEQUENCE [LARGE SCALE GENOMIC DNA]</scope>
    <source>
        <strain evidence="1 5">CGMCC 1.6133</strain>
    </source>
</reference>
<evidence type="ECO:0000313" key="3">
    <source>
        <dbReference type="EMBL" id="SDK66032.1"/>
    </source>
</evidence>